<protein>
    <submittedName>
        <fullName evidence="5">DUF4349 domain-containing protein</fullName>
    </submittedName>
</protein>
<dbReference type="Pfam" id="PF14257">
    <property type="entry name" value="DUF4349"/>
    <property type="match status" value="1"/>
</dbReference>
<evidence type="ECO:0000256" key="1">
    <source>
        <dbReference type="SAM" id="Coils"/>
    </source>
</evidence>
<evidence type="ECO:0000256" key="3">
    <source>
        <dbReference type="SAM" id="Phobius"/>
    </source>
</evidence>
<feature type="transmembrane region" description="Helical" evidence="3">
    <location>
        <begin position="271"/>
        <end position="296"/>
    </location>
</feature>
<feature type="region of interest" description="Disordered" evidence="2">
    <location>
        <begin position="40"/>
        <end position="74"/>
    </location>
</feature>
<name>A0A7X2S5B6_9BACI</name>
<reference evidence="5 6" key="1">
    <citation type="journal article" date="2017" name="Int. J. Syst. Evol. Microbiol.">
        <title>Bacillus mangrovi sp. nov., isolated from a sediment sample from a mangrove forest.</title>
        <authorList>
            <person name="Gupta V."/>
            <person name="Singh P.K."/>
            <person name="Korpole S."/>
            <person name="Tanuku N.R.S."/>
            <person name="Pinnaka A.K."/>
        </authorList>
    </citation>
    <scope>NUCLEOTIDE SEQUENCE [LARGE SCALE GENOMIC DNA]</scope>
    <source>
        <strain evidence="5 6">KCTC 33872</strain>
    </source>
</reference>
<proteinExistence type="predicted"/>
<dbReference type="OrthoDB" id="5381491at2"/>
<keyword evidence="3" id="KW-1133">Transmembrane helix</keyword>
<feature type="domain" description="DUF4349" evidence="4">
    <location>
        <begin position="80"/>
        <end position="293"/>
    </location>
</feature>
<evidence type="ECO:0000259" key="4">
    <source>
        <dbReference type="Pfam" id="PF14257"/>
    </source>
</evidence>
<keyword evidence="3" id="KW-0812">Transmembrane</keyword>
<keyword evidence="1" id="KW-0175">Coiled coil</keyword>
<dbReference type="Proteomes" id="UP000434639">
    <property type="component" value="Unassembled WGS sequence"/>
</dbReference>
<gene>
    <name evidence="5" type="ORF">GKZ89_06595</name>
</gene>
<keyword evidence="3" id="KW-0472">Membrane</keyword>
<sequence length="306" mass="33771">MEWNCVCKKKRIGGDCMRRWGIAFIACLLLLTGCLNKDDAKDSSGEEEQSPAGEELASLSKADQEMKEPADPAVPAASSRKIIYRADLDVRVRDFEAALSQIEQETKRAGGYMVNIISSDAAEKGEREGTITVRVPQAKFSAFLNTMEKGTFELQSREVAGQDVTEEYVDLESRLKAKEAVETRLLSFMKDSQKTSDLLAISKDLAGVQEEIEQLKGRRNYLQNQTDFAAITITLSESGVMVPHADGGTWEKTQQQFITSLNSLLAAGSSIFIFIAGNLPLWLVLGAIAWGVYAFWKKRRAAAAEE</sequence>
<keyword evidence="6" id="KW-1185">Reference proteome</keyword>
<dbReference type="AlphaFoldDB" id="A0A7X2S5B6"/>
<accession>A0A7X2S5B6</accession>
<feature type="coiled-coil region" evidence="1">
    <location>
        <begin position="198"/>
        <end position="225"/>
    </location>
</feature>
<organism evidence="5 6">
    <name type="scientific">Metabacillus mangrovi</name>
    <dbReference type="NCBI Taxonomy" id="1491830"/>
    <lineage>
        <taxon>Bacteria</taxon>
        <taxon>Bacillati</taxon>
        <taxon>Bacillota</taxon>
        <taxon>Bacilli</taxon>
        <taxon>Bacillales</taxon>
        <taxon>Bacillaceae</taxon>
        <taxon>Metabacillus</taxon>
    </lineage>
</organism>
<evidence type="ECO:0000256" key="2">
    <source>
        <dbReference type="SAM" id="MobiDB-lite"/>
    </source>
</evidence>
<evidence type="ECO:0000313" key="6">
    <source>
        <dbReference type="Proteomes" id="UP000434639"/>
    </source>
</evidence>
<dbReference type="InterPro" id="IPR025645">
    <property type="entry name" value="DUF4349"/>
</dbReference>
<comment type="caution">
    <text evidence="5">The sequence shown here is derived from an EMBL/GenBank/DDBJ whole genome shotgun (WGS) entry which is preliminary data.</text>
</comment>
<evidence type="ECO:0000313" key="5">
    <source>
        <dbReference type="EMBL" id="MTH53076.1"/>
    </source>
</evidence>
<dbReference type="EMBL" id="WMIB01000004">
    <property type="protein sequence ID" value="MTH53076.1"/>
    <property type="molecule type" value="Genomic_DNA"/>
</dbReference>